<dbReference type="AlphaFoldDB" id="F1T5K7"/>
<feature type="transmembrane region" description="Helical" evidence="1">
    <location>
        <begin position="21"/>
        <end position="41"/>
    </location>
</feature>
<reference evidence="2 3" key="1">
    <citation type="submission" date="2011-02" db="EMBL/GenBank/DDBJ databases">
        <authorList>
            <person name="Muzny D."/>
            <person name="Qin X."/>
            <person name="Buhay C."/>
            <person name="Dugan-Rocha S."/>
            <person name="Ding Y."/>
            <person name="Chen G."/>
            <person name="Hawes A."/>
            <person name="Holder M."/>
            <person name="Jhangiani S."/>
            <person name="Johnson A."/>
            <person name="Khan Z."/>
            <person name="Li Z."/>
            <person name="Liu W."/>
            <person name="Liu X."/>
            <person name="Perez L."/>
            <person name="Shen H."/>
            <person name="Wang Q."/>
            <person name="Watt J."/>
            <person name="Xi L."/>
            <person name="Xin Y."/>
            <person name="Zhou J."/>
            <person name="Deng J."/>
            <person name="Jiang H."/>
            <person name="Liu Y."/>
            <person name="Qu J."/>
            <person name="Song X.-Z."/>
            <person name="Zhang L."/>
            <person name="Villasana D."/>
            <person name="Johnson A."/>
            <person name="Liu J."/>
            <person name="Liyanage D."/>
            <person name="Lorensuhewa L."/>
            <person name="Robinson T."/>
            <person name="Song A."/>
            <person name="Song B.-B."/>
            <person name="Dinh H."/>
            <person name="Thornton R."/>
            <person name="Coyle M."/>
            <person name="Francisco L."/>
            <person name="Jackson L."/>
            <person name="Javaid M."/>
            <person name="Korchina V."/>
            <person name="Kovar C."/>
            <person name="Mata R."/>
            <person name="Mathew T."/>
            <person name="Ngo R."/>
            <person name="Nguyen L."/>
            <person name="Nguyen N."/>
            <person name="Okwuonu G."/>
            <person name="Ongeri F."/>
            <person name="Pham C."/>
            <person name="Simmons D."/>
            <person name="Wilczek-Boney K."/>
            <person name="Hale W."/>
            <person name="Jakkamsetti A."/>
            <person name="Pham P."/>
            <person name="Ruth R."/>
            <person name="San Lucas F."/>
            <person name="Warren J."/>
            <person name="Zhang J."/>
            <person name="Zhao Z."/>
            <person name="Zhou C."/>
            <person name="Zhu D."/>
            <person name="Lee S."/>
            <person name="Bess C."/>
            <person name="Blankenburg K."/>
            <person name="Forbes L."/>
            <person name="Fu Q."/>
            <person name="Gubbala S."/>
            <person name="Hirani K."/>
            <person name="Jayaseelan J.C."/>
            <person name="Lara F."/>
            <person name="Munidasa M."/>
            <person name="Palculict T."/>
            <person name="Patil S."/>
            <person name="Pu L.-L."/>
            <person name="Saada N."/>
            <person name="Tang L."/>
            <person name="Weissenberger G."/>
            <person name="Zhu Y."/>
            <person name="Hemphill L."/>
            <person name="Shang Y."/>
            <person name="Youmans B."/>
            <person name="Ayvaz T."/>
            <person name="Ross M."/>
            <person name="Santibanez J."/>
            <person name="Aqrawi P."/>
            <person name="Gross S."/>
            <person name="Joshi V."/>
            <person name="Fowler G."/>
            <person name="Nazareth L."/>
            <person name="Reid J."/>
            <person name="Worley K."/>
            <person name="Petrosino J."/>
            <person name="Highlander S."/>
            <person name="Gibbs R."/>
        </authorList>
    </citation>
    <scope>NUCLEOTIDE SEQUENCE [LARGE SCALE GENOMIC DNA]</scope>
    <source>
        <strain evidence="2 3">DSM 15829</strain>
    </source>
</reference>
<keyword evidence="1" id="KW-1133">Transmembrane helix</keyword>
<gene>
    <name evidence="2" type="ORF">HMPREF0091_10854</name>
</gene>
<evidence type="ECO:0000256" key="1">
    <source>
        <dbReference type="SAM" id="Phobius"/>
    </source>
</evidence>
<organism evidence="2 3">
    <name type="scientific">Fannyhessea vaginae DSM 15829</name>
    <dbReference type="NCBI Taxonomy" id="525256"/>
    <lineage>
        <taxon>Bacteria</taxon>
        <taxon>Bacillati</taxon>
        <taxon>Actinomycetota</taxon>
        <taxon>Coriobacteriia</taxon>
        <taxon>Coriobacteriales</taxon>
        <taxon>Atopobiaceae</taxon>
        <taxon>Fannyhessea</taxon>
    </lineage>
</organism>
<evidence type="ECO:0000313" key="3">
    <source>
        <dbReference type="Proteomes" id="UP000005947"/>
    </source>
</evidence>
<evidence type="ECO:0000313" key="2">
    <source>
        <dbReference type="EMBL" id="EGF23907.1"/>
    </source>
</evidence>
<sequence>MSRCGRGTRARIARGWCAGTALVRFAMLVALCTIFALFAAIRSKQEVQGHRERRGGATRGA</sequence>
<protein>
    <submittedName>
        <fullName evidence="2">Uncharacterized protein</fullName>
    </submittedName>
</protein>
<dbReference type="EMBL" id="ACGK02000001">
    <property type="protein sequence ID" value="EGF23907.1"/>
    <property type="molecule type" value="Genomic_DNA"/>
</dbReference>
<name>F1T5K7_9ACTN</name>
<keyword evidence="1" id="KW-0472">Membrane</keyword>
<comment type="caution">
    <text evidence="2">The sequence shown here is derived from an EMBL/GenBank/DDBJ whole genome shotgun (WGS) entry which is preliminary data.</text>
</comment>
<proteinExistence type="predicted"/>
<keyword evidence="1" id="KW-0812">Transmembrane</keyword>
<keyword evidence="3" id="KW-1185">Reference proteome</keyword>
<dbReference type="Proteomes" id="UP000005947">
    <property type="component" value="Unassembled WGS sequence"/>
</dbReference>
<accession>F1T5K7</accession>